<dbReference type="Proteomes" id="UP000032671">
    <property type="component" value="Unassembled WGS sequence"/>
</dbReference>
<name>A0A0D6N363_9PROT</name>
<dbReference type="STRING" id="1231339.Abci_008_089"/>
<feature type="region of interest" description="Disordered" evidence="2">
    <location>
        <begin position="349"/>
        <end position="382"/>
    </location>
</feature>
<dbReference type="AlphaFoldDB" id="A0A0D6N363"/>
<organism evidence="3 5">
    <name type="scientific">Acetobacter cibinongensis</name>
    <dbReference type="NCBI Taxonomy" id="146475"/>
    <lineage>
        <taxon>Bacteria</taxon>
        <taxon>Pseudomonadati</taxon>
        <taxon>Pseudomonadota</taxon>
        <taxon>Alphaproteobacteria</taxon>
        <taxon>Acetobacterales</taxon>
        <taxon>Acetobacteraceae</taxon>
        <taxon>Acetobacter</taxon>
    </lineage>
</organism>
<accession>A0A6N3SMF2</accession>
<feature type="region of interest" description="Disordered" evidence="2">
    <location>
        <begin position="676"/>
        <end position="738"/>
    </location>
</feature>
<evidence type="ECO:0000313" key="3">
    <source>
        <dbReference type="EMBL" id="GAN59956.1"/>
    </source>
</evidence>
<dbReference type="RefSeq" id="WP_048838034.1">
    <property type="nucleotide sequence ID" value="NZ_BAMV01000008.1"/>
</dbReference>
<feature type="compositionally biased region" description="Basic and acidic residues" evidence="2">
    <location>
        <begin position="861"/>
        <end position="872"/>
    </location>
</feature>
<keyword evidence="6" id="KW-1185">Reference proteome</keyword>
<feature type="compositionally biased region" description="Basic and acidic residues" evidence="2">
    <location>
        <begin position="892"/>
        <end position="924"/>
    </location>
</feature>
<accession>A0A0D6N363</accession>
<evidence type="ECO:0000256" key="2">
    <source>
        <dbReference type="SAM" id="MobiDB-lite"/>
    </source>
</evidence>
<dbReference type="EMBL" id="BAMV01000008">
    <property type="protein sequence ID" value="GAN59956.1"/>
    <property type="molecule type" value="Genomic_DNA"/>
</dbReference>
<sequence>MTAGDLKNSLASSSAQNGSLAARLATARRNAALVLRLETLWPALQPTVGLLGVYTVASLLRLPQHLPDGLRLVAITGWLGLCGWRLYRDLTNLKPPSPSAIDRRIESASGLTNRPLATLTDKPAGPADAKTSALWAEHQHRVLSKLGTLRAGWPALLPRTRVHQALAAAVLVAVAGTAFIAGPHALSRIAAGFIPGRDDADVPLPHIEAWITPPAYTPDAPVFLGSSKTSPSVPEGARLTVIVTGLKTHPTVRAAKGMVLTDEATQTLDAQSWKLEVSVKHTGLITLAGRGRVLAQWPVTVLPDAQPSAKWGDKPGAGKGEWRTRLPFEAAHAYGLSALSVELHLTHPGKNTPPRTLTIPLPLSGQPKSTKGAITPDLSEDPWAGEEVTGQIVARSISGHEGKSASATFHLGARAFHSPVARAVLELRKRYALGRESRNGTATDLEALGETPGPIYDHTGMFLNLTSIVSMLENTRIEPEAARTGAVNMLWDLALDIEDRRKGDDASALASLDVRAAQAAVAQQLRHMREDDNKSQQAREELERRMQTLKDAIARKMQALAAQAMREHTAIPDLPGFSRAGDKAFSKLMQQLERDATNGQSGEALERLQQMEDATERMRNATPQDMAAMAQQTMARAKVREQTAALRDLTSKQASLLDHAQSRLDEVLRAQSREQNALADDGGDGDQDYGSMPTGELLRRLGLPVPPDAGTAAPPPSPMLDPAKAEEQAAARRTDRANQKALTHALDELKDEFKSLTGKTPAAFEDAQKSMKDARKALADGEDSAAATAQEKVLEALRKGRQQMQDALKGNGKNAMPSFLPAFGGSGGDGSGQEGQSQHGDGGSTPDDESDENGDQQKQQGKRDPLGRRLGEGGDQAPDDGTHVPDTVARQRARDIEQELRRRDSDRTRPQQELDYLDRLLKPF</sequence>
<dbReference type="Pfam" id="PF13779">
    <property type="entry name" value="DUF4175"/>
    <property type="match status" value="1"/>
</dbReference>
<keyword evidence="1" id="KW-0175">Coiled coil</keyword>
<feature type="region of interest" description="Disordered" evidence="2">
    <location>
        <begin position="763"/>
        <end position="924"/>
    </location>
</feature>
<feature type="compositionally biased region" description="Basic and acidic residues" evidence="2">
    <location>
        <begin position="766"/>
        <end position="779"/>
    </location>
</feature>
<feature type="compositionally biased region" description="Gly residues" evidence="2">
    <location>
        <begin position="824"/>
        <end position="833"/>
    </location>
</feature>
<feature type="compositionally biased region" description="Basic and acidic residues" evidence="2">
    <location>
        <begin position="723"/>
        <end position="738"/>
    </location>
</feature>
<reference evidence="4 6" key="2">
    <citation type="submission" date="2019-07" db="EMBL/GenBank/DDBJ databases">
        <title>Whole genome shotgun sequence of Acetobacter cibinongensis NBRC 16605.</title>
        <authorList>
            <person name="Hosoyama A."/>
            <person name="Uohara A."/>
            <person name="Ohji S."/>
            <person name="Ichikawa N."/>
        </authorList>
    </citation>
    <scope>NUCLEOTIDE SEQUENCE [LARGE SCALE GENOMIC DNA]</scope>
    <source>
        <strain evidence="4 6">NBRC 16605</strain>
    </source>
</reference>
<feature type="coiled-coil region" evidence="1">
    <location>
        <begin position="525"/>
        <end position="559"/>
    </location>
</feature>
<comment type="caution">
    <text evidence="3">The sequence shown here is derived from an EMBL/GenBank/DDBJ whole genome shotgun (WGS) entry which is preliminary data.</text>
</comment>
<protein>
    <submittedName>
        <fullName evidence="4">TIGR02302 family protein</fullName>
    </submittedName>
</protein>
<dbReference type="EMBL" id="BJVU01000001">
    <property type="protein sequence ID" value="GEL57576.1"/>
    <property type="molecule type" value="Genomic_DNA"/>
</dbReference>
<evidence type="ECO:0000313" key="5">
    <source>
        <dbReference type="Proteomes" id="UP000032671"/>
    </source>
</evidence>
<proteinExistence type="predicted"/>
<reference evidence="3 5" key="1">
    <citation type="submission" date="2012-11" db="EMBL/GenBank/DDBJ databases">
        <title>Whole genome sequence of Acetobacter cibinongensis 4H-1.</title>
        <authorList>
            <person name="Azuma Y."/>
            <person name="Higashiura N."/>
            <person name="Hirakawa H."/>
            <person name="Matsushita K."/>
        </authorList>
    </citation>
    <scope>NUCLEOTIDE SEQUENCE [LARGE SCALE GENOMIC DNA]</scope>
    <source>
        <strain evidence="3 5">4H-1</strain>
    </source>
</reference>
<evidence type="ECO:0000313" key="6">
    <source>
        <dbReference type="Proteomes" id="UP000321891"/>
    </source>
</evidence>
<feature type="compositionally biased region" description="Low complexity" evidence="2">
    <location>
        <begin position="352"/>
        <end position="363"/>
    </location>
</feature>
<dbReference type="InterPro" id="IPR012683">
    <property type="entry name" value="CHP02302_TM"/>
</dbReference>
<evidence type="ECO:0000313" key="4">
    <source>
        <dbReference type="EMBL" id="GEL57576.1"/>
    </source>
</evidence>
<gene>
    <name evidence="3" type="ORF">Abci_008_089</name>
    <name evidence="4" type="ORF">ACI01nite_01780</name>
</gene>
<dbReference type="Proteomes" id="UP000321891">
    <property type="component" value="Unassembled WGS sequence"/>
</dbReference>
<evidence type="ECO:0000256" key="1">
    <source>
        <dbReference type="SAM" id="Coils"/>
    </source>
</evidence>